<proteinExistence type="predicted"/>
<dbReference type="PROSITE" id="PS01302">
    <property type="entry name" value="UPF0758"/>
    <property type="match status" value="1"/>
</dbReference>
<name>A0A0G1Q510_9BACT</name>
<dbReference type="Proteomes" id="UP000034911">
    <property type="component" value="Unassembled WGS sequence"/>
</dbReference>
<evidence type="ECO:0000259" key="6">
    <source>
        <dbReference type="PROSITE" id="PS50249"/>
    </source>
</evidence>
<dbReference type="Pfam" id="PF04002">
    <property type="entry name" value="RadC"/>
    <property type="match status" value="1"/>
</dbReference>
<dbReference type="GO" id="GO:0046872">
    <property type="term" value="F:metal ion binding"/>
    <property type="evidence" value="ECO:0007669"/>
    <property type="project" value="UniProtKB-KW"/>
</dbReference>
<gene>
    <name evidence="7" type="ORF">UX20_C0041G0001</name>
</gene>
<dbReference type="PATRIC" id="fig|1619050.3.peg.689"/>
<dbReference type="InterPro" id="IPR025657">
    <property type="entry name" value="RadC_JAB"/>
</dbReference>
<keyword evidence="1" id="KW-0645">Protease</keyword>
<evidence type="ECO:0000256" key="1">
    <source>
        <dbReference type="ARBA" id="ARBA00022670"/>
    </source>
</evidence>
<reference evidence="7 8" key="1">
    <citation type="journal article" date="2015" name="Nature">
        <title>rRNA introns, odd ribosomes, and small enigmatic genomes across a large radiation of phyla.</title>
        <authorList>
            <person name="Brown C.T."/>
            <person name="Hug L.A."/>
            <person name="Thomas B.C."/>
            <person name="Sharon I."/>
            <person name="Castelle C.J."/>
            <person name="Singh A."/>
            <person name="Wilkins M.J."/>
            <person name="Williams K.H."/>
            <person name="Banfield J.F."/>
        </authorList>
    </citation>
    <scope>NUCLEOTIDE SEQUENCE [LARGE SCALE GENOMIC DNA]</scope>
</reference>
<dbReference type="Gene3D" id="3.40.140.10">
    <property type="entry name" value="Cytidine Deaminase, domain 2"/>
    <property type="match status" value="1"/>
</dbReference>
<sequence>FAHNHPSGDTEPSSDDLLITKRLVEAGKIMGIEVADHIVVTQNTFFSFKDKGLI</sequence>
<keyword evidence="3" id="KW-0378">Hydrolase</keyword>
<dbReference type="GO" id="GO:0008237">
    <property type="term" value="F:metallopeptidase activity"/>
    <property type="evidence" value="ECO:0007669"/>
    <property type="project" value="UniProtKB-KW"/>
</dbReference>
<keyword evidence="5" id="KW-0482">Metalloprotease</keyword>
<dbReference type="InterPro" id="IPR020891">
    <property type="entry name" value="UPF0758_CS"/>
</dbReference>
<dbReference type="PANTHER" id="PTHR30471:SF3">
    <property type="entry name" value="UPF0758 PROTEIN YEES-RELATED"/>
    <property type="match status" value="1"/>
</dbReference>
<organism evidence="7 8">
    <name type="scientific">Candidatus Magasanikbacteria bacterium GW2011_GWC2_45_8</name>
    <dbReference type="NCBI Taxonomy" id="1619050"/>
    <lineage>
        <taxon>Bacteria</taxon>
        <taxon>Candidatus Magasanikiibacteriota</taxon>
    </lineage>
</organism>
<comment type="caution">
    <text evidence="7">The sequence shown here is derived from an EMBL/GenBank/DDBJ whole genome shotgun (WGS) entry which is preliminary data.</text>
</comment>
<feature type="domain" description="MPN" evidence="6">
    <location>
        <begin position="1"/>
        <end position="54"/>
    </location>
</feature>
<dbReference type="STRING" id="1619050.UX20_C0041G0001"/>
<evidence type="ECO:0000256" key="5">
    <source>
        <dbReference type="ARBA" id="ARBA00023049"/>
    </source>
</evidence>
<dbReference type="InterPro" id="IPR001405">
    <property type="entry name" value="UPF0758"/>
</dbReference>
<keyword evidence="2" id="KW-0479">Metal-binding</keyword>
<dbReference type="PROSITE" id="PS50249">
    <property type="entry name" value="MPN"/>
    <property type="match status" value="1"/>
</dbReference>
<dbReference type="PANTHER" id="PTHR30471">
    <property type="entry name" value="DNA REPAIR PROTEIN RADC"/>
    <property type="match status" value="1"/>
</dbReference>
<dbReference type="EMBL" id="LCLH01000041">
    <property type="protein sequence ID" value="KKU12793.1"/>
    <property type="molecule type" value="Genomic_DNA"/>
</dbReference>
<evidence type="ECO:0000256" key="3">
    <source>
        <dbReference type="ARBA" id="ARBA00022801"/>
    </source>
</evidence>
<evidence type="ECO:0000313" key="7">
    <source>
        <dbReference type="EMBL" id="KKU12793.1"/>
    </source>
</evidence>
<evidence type="ECO:0000256" key="4">
    <source>
        <dbReference type="ARBA" id="ARBA00022833"/>
    </source>
</evidence>
<accession>A0A0G1Q510</accession>
<evidence type="ECO:0000313" key="8">
    <source>
        <dbReference type="Proteomes" id="UP000034911"/>
    </source>
</evidence>
<evidence type="ECO:0000256" key="2">
    <source>
        <dbReference type="ARBA" id="ARBA00022723"/>
    </source>
</evidence>
<dbReference type="GO" id="GO:0006508">
    <property type="term" value="P:proteolysis"/>
    <property type="evidence" value="ECO:0007669"/>
    <property type="project" value="UniProtKB-KW"/>
</dbReference>
<dbReference type="InterPro" id="IPR037518">
    <property type="entry name" value="MPN"/>
</dbReference>
<protein>
    <submittedName>
        <fullName evidence="7">Repair protein RadC protein</fullName>
    </submittedName>
</protein>
<keyword evidence="4" id="KW-0862">Zinc</keyword>
<dbReference type="AlphaFoldDB" id="A0A0G1Q510"/>
<feature type="non-terminal residue" evidence="7">
    <location>
        <position position="1"/>
    </location>
</feature>